<feature type="transmembrane region" description="Helical" evidence="1">
    <location>
        <begin position="32"/>
        <end position="53"/>
    </location>
</feature>
<evidence type="ECO:0000313" key="2">
    <source>
        <dbReference type="EMBL" id="KAK1926688.1"/>
    </source>
</evidence>
<proteinExistence type="predicted"/>
<feature type="transmembrane region" description="Helical" evidence="1">
    <location>
        <begin position="99"/>
        <end position="119"/>
    </location>
</feature>
<keyword evidence="1" id="KW-0812">Transmembrane</keyword>
<keyword evidence="1" id="KW-0472">Membrane</keyword>
<feature type="transmembrane region" description="Helical" evidence="1">
    <location>
        <begin position="155"/>
        <end position="172"/>
    </location>
</feature>
<evidence type="ECO:0000256" key="1">
    <source>
        <dbReference type="SAM" id="Phobius"/>
    </source>
</evidence>
<dbReference type="AlphaFoldDB" id="A0AAD9FV16"/>
<evidence type="ECO:0000313" key="3">
    <source>
        <dbReference type="Proteomes" id="UP001182556"/>
    </source>
</evidence>
<dbReference type="Proteomes" id="UP001182556">
    <property type="component" value="Unassembled WGS sequence"/>
</dbReference>
<comment type="caution">
    <text evidence="2">The sequence shown here is derived from an EMBL/GenBank/DDBJ whole genome shotgun (WGS) entry which is preliminary data.</text>
</comment>
<reference evidence="2" key="1">
    <citation type="submission" date="2023-02" db="EMBL/GenBank/DDBJ databases">
        <title>Identification and recombinant expression of a fungal hydrolase from Papiliotrema laurentii that hydrolyzes apple cutin and clears colloidal polyester polyurethane.</title>
        <authorList>
            <consortium name="DOE Joint Genome Institute"/>
            <person name="Roman V.A."/>
            <person name="Bojanowski C."/>
            <person name="Crable B.R."/>
            <person name="Wagner D.N."/>
            <person name="Hung C.S."/>
            <person name="Nadeau L.J."/>
            <person name="Schratz L."/>
            <person name="Haridas S."/>
            <person name="Pangilinan J."/>
            <person name="Lipzen A."/>
            <person name="Na H."/>
            <person name="Yan M."/>
            <person name="Ng V."/>
            <person name="Grigoriev I.V."/>
            <person name="Spatafora J.W."/>
            <person name="Barlow D."/>
            <person name="Biffinger J."/>
            <person name="Kelley-Loughnane N."/>
            <person name="Varaljay V.A."/>
            <person name="Crookes-Goodson W.J."/>
        </authorList>
    </citation>
    <scope>NUCLEOTIDE SEQUENCE</scope>
    <source>
        <strain evidence="2">5307AH</strain>
    </source>
</reference>
<accession>A0AAD9FV16</accession>
<sequence>MAKKAHAPGTPAEDSQRKKISVRHIFRSKRQIFYFAFFLLWCAVDIALLGLVSQQIHAHGSQKSDWPTGKYQHAMGLLLFSTIFALIIGIFHAWLNLPILLFLFFANATFFATGAGLIYETPFGHGFQCGNPIEQIPEAFRPDFGYCRRVTGIEGLAWSMFALAIIGFFYAFSDKFSLVSKRNSIYDDPEVAHEQLPGKH</sequence>
<dbReference type="EMBL" id="JAODAN010000002">
    <property type="protein sequence ID" value="KAK1926688.1"/>
    <property type="molecule type" value="Genomic_DNA"/>
</dbReference>
<feature type="transmembrane region" description="Helical" evidence="1">
    <location>
        <begin position="73"/>
        <end position="92"/>
    </location>
</feature>
<gene>
    <name evidence="2" type="ORF">DB88DRAFT_544834</name>
</gene>
<organism evidence="2 3">
    <name type="scientific">Papiliotrema laurentii</name>
    <name type="common">Cryptococcus laurentii</name>
    <dbReference type="NCBI Taxonomy" id="5418"/>
    <lineage>
        <taxon>Eukaryota</taxon>
        <taxon>Fungi</taxon>
        <taxon>Dikarya</taxon>
        <taxon>Basidiomycota</taxon>
        <taxon>Agaricomycotina</taxon>
        <taxon>Tremellomycetes</taxon>
        <taxon>Tremellales</taxon>
        <taxon>Rhynchogastremaceae</taxon>
        <taxon>Papiliotrema</taxon>
    </lineage>
</organism>
<evidence type="ECO:0008006" key="4">
    <source>
        <dbReference type="Google" id="ProtNLM"/>
    </source>
</evidence>
<keyword evidence="3" id="KW-1185">Reference proteome</keyword>
<name>A0AAD9FV16_PAPLA</name>
<keyword evidence="1" id="KW-1133">Transmembrane helix</keyword>
<protein>
    <recommendedName>
        <fullName evidence="4">MARVEL domain-containing protein</fullName>
    </recommendedName>
</protein>